<dbReference type="Gene3D" id="2.40.10.120">
    <property type="match status" value="1"/>
</dbReference>
<evidence type="ECO:0000256" key="3">
    <source>
        <dbReference type="PROSITE-ProRule" id="PRU00708"/>
    </source>
</evidence>
<dbReference type="Proteomes" id="UP000298416">
    <property type="component" value="Unassembled WGS sequence"/>
</dbReference>
<dbReference type="SUPFAM" id="SSF48452">
    <property type="entry name" value="TPR-like"/>
    <property type="match status" value="1"/>
</dbReference>
<reference evidence="5" key="2">
    <citation type="submission" date="2020-08" db="EMBL/GenBank/DDBJ databases">
        <title>Plant Genome Project.</title>
        <authorList>
            <person name="Zhang R.-G."/>
        </authorList>
    </citation>
    <scope>NUCLEOTIDE SEQUENCE</scope>
    <source>
        <strain evidence="5">Huo1</strain>
        <tissue evidence="5">Leaf</tissue>
    </source>
</reference>
<dbReference type="GO" id="GO:0006508">
    <property type="term" value="P:proteolysis"/>
    <property type="evidence" value="ECO:0007669"/>
    <property type="project" value="InterPro"/>
</dbReference>
<dbReference type="AlphaFoldDB" id="A0A8X8Y6N0"/>
<keyword evidence="6" id="KW-1185">Reference proteome</keyword>
<accession>A0A8X8Y6N0</accession>
<dbReference type="InterPro" id="IPR041489">
    <property type="entry name" value="PDZ_6"/>
</dbReference>
<dbReference type="InterPro" id="IPR036034">
    <property type="entry name" value="PDZ_sf"/>
</dbReference>
<sequence length="1014" mass="110569">MQVSRLGNLLENFITADQAKQIHCQIVINNLHNLEPLLVRQILKCAAHYSARTTHYVRLILRRMRNRDAFSASCTIRYLSQHGQFRDAIDLYSESHASGIFPNTYAVSSALKSCTRVLYETGGLMIQGQAQKLGFCEVVFVQTALLAFYSKMGDMVVARKAFDEIRERNVVSWNSLLGGYVKCGNLAMAQSVFDEMPEKDVVSWTSMVSGYVRGKDMERAYELFRRIPERSSTSWNVMITGYIECGKMELARSFFDAMPERNSVSYITMISAYSACGNVECAKELYDQHVEKDLLLYNAMISCYAQNSRAKEALQLLDELLKPNARFQPDKITLSSAISACSQLGDSEYGAWIESYMREMGIRMDDHLTTSFIDLHAKCGNIDKAHELFNGLQKRDLVAYTAMILGYGINGILTAYSHVGLVEEGYHCFISMQRHGLVPTQDHYSIMVDLLGKAGQLEEAYELIKSMPTRPHAGVWGALLLACSLHSNVELAEIAASHCFELEPDNGGYYSLLAGIYASAGRWEDADRFRRAVGEKGLVKIAGSRPQFSYASSACALVSRLYSNASQIVDGVFSLCLQRKFSNKTVLIRAAALAAAGSGTFCFASSSGHAAFVYLGNASISVSMPSPVRDSLAWPWRTIEGSIPFPSFTHSNHSQYGLLPLSFSKPDNVPDANISKGAAWDAGDSPKHCCNCLGRDTIANAAAKIGPAVVNLSVPQGFIGITTGKSIGSGTIIDEDGTILTCAHTVVDFQGLRSLSKGKVEVTLQDGRSFEGTVVNADLHADIAIVKIKSKTPLPTAKLGTSSKLRPGDWVVAMGCPLTLQNTVTAGIVSCVDRKASDLGLGGMHREYLQTDCAINPGNSGGPLVNADGEVIGVNIMKLLGADGLNFAVPIDSVSKIIEHFKRNGRVVRPWLGLKMIDLNDMIVAHLKERSASFPDVRRGVLIPMVSPGSPADRAGFRPGDVLVEFGGRPIESIKEVIDIMGDKVGKPFKAVVKRENNVTETLTVIPDEANPAL</sequence>
<dbReference type="PROSITE" id="PS50106">
    <property type="entry name" value="PDZ"/>
    <property type="match status" value="1"/>
</dbReference>
<dbReference type="InterPro" id="IPR001940">
    <property type="entry name" value="Peptidase_S1C"/>
</dbReference>
<dbReference type="InterPro" id="IPR046960">
    <property type="entry name" value="PPR_At4g14850-like_plant"/>
</dbReference>
<dbReference type="CDD" id="cd23085">
    <property type="entry name" value="cpPDZ_AtDEGP14-like"/>
    <property type="match status" value="1"/>
</dbReference>
<keyword evidence="2" id="KW-0677">Repeat</keyword>
<name>A0A8X8Y6N0_SALSN</name>
<proteinExistence type="inferred from homology"/>
<feature type="repeat" description="PPR" evidence="3">
    <location>
        <begin position="169"/>
        <end position="203"/>
    </location>
</feature>
<feature type="repeat" description="PPR" evidence="3">
    <location>
        <begin position="293"/>
        <end position="327"/>
    </location>
</feature>
<evidence type="ECO:0000313" key="5">
    <source>
        <dbReference type="EMBL" id="KAG6427305.1"/>
    </source>
</evidence>
<evidence type="ECO:0000256" key="1">
    <source>
        <dbReference type="ARBA" id="ARBA00010541"/>
    </source>
</evidence>
<dbReference type="PANTHER" id="PTHR47926:SF545">
    <property type="entry name" value="PENTACOTRIPEPTIDE-REPEAT REGION OF PRORP DOMAIN-CONTAINING PROTEIN"/>
    <property type="match status" value="1"/>
</dbReference>
<comment type="similarity">
    <text evidence="1">Belongs to the peptidase S1C family.</text>
</comment>
<dbReference type="GO" id="GO:0004252">
    <property type="term" value="F:serine-type endopeptidase activity"/>
    <property type="evidence" value="ECO:0007669"/>
    <property type="project" value="InterPro"/>
</dbReference>
<dbReference type="Pfam" id="PF13365">
    <property type="entry name" value="Trypsin_2"/>
    <property type="match status" value="1"/>
</dbReference>
<dbReference type="GO" id="GO:0099402">
    <property type="term" value="P:plant organ development"/>
    <property type="evidence" value="ECO:0007669"/>
    <property type="project" value="UniProtKB-ARBA"/>
</dbReference>
<dbReference type="PROSITE" id="PS51375">
    <property type="entry name" value="PPR"/>
    <property type="match status" value="4"/>
</dbReference>
<dbReference type="SMART" id="SM00228">
    <property type="entry name" value="PDZ"/>
    <property type="match status" value="1"/>
</dbReference>
<gene>
    <name evidence="5" type="ORF">SASPL_111547</name>
</gene>
<dbReference type="FunFam" id="1.25.40.10:FF:000125">
    <property type="entry name" value="Pentatricopeptide repeat-containing protein"/>
    <property type="match status" value="1"/>
</dbReference>
<evidence type="ECO:0000313" key="6">
    <source>
        <dbReference type="Proteomes" id="UP000298416"/>
    </source>
</evidence>
<dbReference type="SUPFAM" id="SSF50156">
    <property type="entry name" value="PDZ domain-like"/>
    <property type="match status" value="1"/>
</dbReference>
<dbReference type="EMBL" id="PNBA02000004">
    <property type="protein sequence ID" value="KAG6427305.1"/>
    <property type="molecule type" value="Genomic_DNA"/>
</dbReference>
<reference evidence="5" key="1">
    <citation type="submission" date="2018-01" db="EMBL/GenBank/DDBJ databases">
        <authorList>
            <person name="Mao J.F."/>
        </authorList>
    </citation>
    <scope>NUCLEOTIDE SEQUENCE</scope>
    <source>
        <strain evidence="5">Huo1</strain>
        <tissue evidence="5">Leaf</tissue>
    </source>
</reference>
<feature type="repeat" description="PPR" evidence="3">
    <location>
        <begin position="231"/>
        <end position="265"/>
    </location>
</feature>
<dbReference type="GO" id="GO:0009451">
    <property type="term" value="P:RNA modification"/>
    <property type="evidence" value="ECO:0007669"/>
    <property type="project" value="InterPro"/>
</dbReference>
<dbReference type="GO" id="GO:0003723">
    <property type="term" value="F:RNA binding"/>
    <property type="evidence" value="ECO:0007669"/>
    <property type="project" value="InterPro"/>
</dbReference>
<dbReference type="InterPro" id="IPR011990">
    <property type="entry name" value="TPR-like_helical_dom_sf"/>
</dbReference>
<organism evidence="5">
    <name type="scientific">Salvia splendens</name>
    <name type="common">Scarlet sage</name>
    <dbReference type="NCBI Taxonomy" id="180675"/>
    <lineage>
        <taxon>Eukaryota</taxon>
        <taxon>Viridiplantae</taxon>
        <taxon>Streptophyta</taxon>
        <taxon>Embryophyta</taxon>
        <taxon>Tracheophyta</taxon>
        <taxon>Spermatophyta</taxon>
        <taxon>Magnoliopsida</taxon>
        <taxon>eudicotyledons</taxon>
        <taxon>Gunneridae</taxon>
        <taxon>Pentapetalae</taxon>
        <taxon>asterids</taxon>
        <taxon>lamiids</taxon>
        <taxon>Lamiales</taxon>
        <taxon>Lamiaceae</taxon>
        <taxon>Nepetoideae</taxon>
        <taxon>Mentheae</taxon>
        <taxon>Salviinae</taxon>
        <taxon>Salvia</taxon>
        <taxon>Salvia subgen. Calosphace</taxon>
        <taxon>core Calosphace</taxon>
    </lineage>
</organism>
<dbReference type="Pfam" id="PF01535">
    <property type="entry name" value="PPR"/>
    <property type="match status" value="9"/>
</dbReference>
<dbReference type="InterPro" id="IPR046848">
    <property type="entry name" value="E_motif"/>
</dbReference>
<dbReference type="InterPro" id="IPR009003">
    <property type="entry name" value="Peptidase_S1_PA"/>
</dbReference>
<comment type="caution">
    <text evidence="5">The sequence shown here is derived from an EMBL/GenBank/DDBJ whole genome shotgun (WGS) entry which is preliminary data.</text>
</comment>
<dbReference type="PRINTS" id="PR00834">
    <property type="entry name" value="PROTEASES2C"/>
</dbReference>
<dbReference type="InterPro" id="IPR001478">
    <property type="entry name" value="PDZ"/>
</dbReference>
<dbReference type="Pfam" id="PF17820">
    <property type="entry name" value="PDZ_6"/>
    <property type="match status" value="1"/>
</dbReference>
<evidence type="ECO:0000259" key="4">
    <source>
        <dbReference type="PROSITE" id="PS50106"/>
    </source>
</evidence>
<feature type="repeat" description="PPR" evidence="3">
    <location>
        <begin position="68"/>
        <end position="102"/>
    </location>
</feature>
<protein>
    <recommendedName>
        <fullName evidence="4">PDZ domain-containing protein</fullName>
    </recommendedName>
</protein>
<dbReference type="Pfam" id="PF20431">
    <property type="entry name" value="E_motif"/>
    <property type="match status" value="1"/>
</dbReference>
<dbReference type="PANTHER" id="PTHR47926">
    <property type="entry name" value="PENTATRICOPEPTIDE REPEAT-CONTAINING PROTEIN"/>
    <property type="match status" value="1"/>
</dbReference>
<dbReference type="FunFam" id="1.25.40.10:FF:000158">
    <property type="entry name" value="pentatricopeptide repeat-containing protein At2g33680"/>
    <property type="match status" value="1"/>
</dbReference>
<dbReference type="NCBIfam" id="TIGR00756">
    <property type="entry name" value="PPR"/>
    <property type="match status" value="5"/>
</dbReference>
<dbReference type="InterPro" id="IPR002885">
    <property type="entry name" value="PPR_rpt"/>
</dbReference>
<dbReference type="Gene3D" id="1.25.40.10">
    <property type="entry name" value="Tetratricopeptide repeat domain"/>
    <property type="match status" value="5"/>
</dbReference>
<dbReference type="Gene3D" id="2.30.42.10">
    <property type="match status" value="1"/>
</dbReference>
<feature type="domain" description="PDZ" evidence="4">
    <location>
        <begin position="897"/>
        <end position="974"/>
    </location>
</feature>
<dbReference type="SUPFAM" id="SSF50494">
    <property type="entry name" value="Trypsin-like serine proteases"/>
    <property type="match status" value="1"/>
</dbReference>
<evidence type="ECO:0000256" key="2">
    <source>
        <dbReference type="ARBA" id="ARBA00022737"/>
    </source>
</evidence>